<dbReference type="AlphaFoldDB" id="A0A5J9WIU4"/>
<evidence type="ECO:0000313" key="5">
    <source>
        <dbReference type="Proteomes" id="UP000324897"/>
    </source>
</evidence>
<comment type="caution">
    <text evidence="4">The sequence shown here is derived from an EMBL/GenBank/DDBJ whole genome shotgun (WGS) entry which is preliminary data.</text>
</comment>
<dbReference type="SUPFAM" id="SSF50630">
    <property type="entry name" value="Acid proteases"/>
    <property type="match status" value="1"/>
</dbReference>
<dbReference type="InterPro" id="IPR051708">
    <property type="entry name" value="Plant_Aspart_Prot_A1"/>
</dbReference>
<dbReference type="PANTHER" id="PTHR47967:SF31">
    <property type="entry name" value="ASPARTYL PROTEASE FAMILY PROTEIN"/>
    <property type="match status" value="1"/>
</dbReference>
<name>A0A5J9WIU4_9POAL</name>
<protein>
    <recommendedName>
        <fullName evidence="3">Xylanase inhibitor C-terminal domain-containing protein</fullName>
    </recommendedName>
</protein>
<dbReference type="InterPro" id="IPR021109">
    <property type="entry name" value="Peptidase_aspartic_dom_sf"/>
</dbReference>
<evidence type="ECO:0000256" key="1">
    <source>
        <dbReference type="ARBA" id="ARBA00022670"/>
    </source>
</evidence>
<keyword evidence="2" id="KW-0378">Hydrolase</keyword>
<dbReference type="PANTHER" id="PTHR47967">
    <property type="entry name" value="OS07G0603500 PROTEIN-RELATED"/>
    <property type="match status" value="1"/>
</dbReference>
<reference evidence="4 5" key="1">
    <citation type="journal article" date="2019" name="Sci. Rep.">
        <title>A high-quality genome of Eragrostis curvula grass provides insights into Poaceae evolution and supports new strategies to enhance forage quality.</title>
        <authorList>
            <person name="Carballo J."/>
            <person name="Santos B.A.C.M."/>
            <person name="Zappacosta D."/>
            <person name="Garbus I."/>
            <person name="Selva J.P."/>
            <person name="Gallo C.A."/>
            <person name="Diaz A."/>
            <person name="Albertini E."/>
            <person name="Caccamo M."/>
            <person name="Echenique V."/>
        </authorList>
    </citation>
    <scope>NUCLEOTIDE SEQUENCE [LARGE SCALE GENOMIC DNA]</scope>
    <source>
        <strain evidence="5">cv. Victoria</strain>
        <tissue evidence="4">Leaf</tissue>
    </source>
</reference>
<evidence type="ECO:0000256" key="2">
    <source>
        <dbReference type="ARBA" id="ARBA00022801"/>
    </source>
</evidence>
<feature type="non-terminal residue" evidence="4">
    <location>
        <position position="1"/>
    </location>
</feature>
<gene>
    <name evidence="4" type="ORF">EJB05_06863</name>
</gene>
<dbReference type="Gramene" id="TVU47270">
    <property type="protein sequence ID" value="TVU47270"/>
    <property type="gene ID" value="EJB05_06863"/>
</dbReference>
<feature type="domain" description="Xylanase inhibitor C-terminal" evidence="3">
    <location>
        <begin position="64"/>
        <end position="150"/>
    </location>
</feature>
<sequence>MRSRSPTPTLAAASPTASCCTAWTQCVPCIPCFDQALPYFDRRVLLQLLPGLGAILSYLVHDAFIAQMSLPVLNSTATLLCFTSSPGTTPDVPKLVLHFDGATLDLPRTRVSASAACLAVNPRGDITIIGNYQQQYMHVLYDLANNMFFFFR</sequence>
<dbReference type="GO" id="GO:0006508">
    <property type="term" value="P:proteolysis"/>
    <property type="evidence" value="ECO:0007669"/>
    <property type="project" value="UniProtKB-KW"/>
</dbReference>
<proteinExistence type="predicted"/>
<accession>A0A5J9WIU4</accession>
<dbReference type="GO" id="GO:0005576">
    <property type="term" value="C:extracellular region"/>
    <property type="evidence" value="ECO:0007669"/>
    <property type="project" value="TreeGrafter"/>
</dbReference>
<organism evidence="4 5">
    <name type="scientific">Eragrostis curvula</name>
    <name type="common">weeping love grass</name>
    <dbReference type="NCBI Taxonomy" id="38414"/>
    <lineage>
        <taxon>Eukaryota</taxon>
        <taxon>Viridiplantae</taxon>
        <taxon>Streptophyta</taxon>
        <taxon>Embryophyta</taxon>
        <taxon>Tracheophyta</taxon>
        <taxon>Spermatophyta</taxon>
        <taxon>Magnoliopsida</taxon>
        <taxon>Liliopsida</taxon>
        <taxon>Poales</taxon>
        <taxon>Poaceae</taxon>
        <taxon>PACMAD clade</taxon>
        <taxon>Chloridoideae</taxon>
        <taxon>Eragrostideae</taxon>
        <taxon>Eragrostidinae</taxon>
        <taxon>Eragrostis</taxon>
    </lineage>
</organism>
<keyword evidence="5" id="KW-1185">Reference proteome</keyword>
<dbReference type="Gene3D" id="2.40.70.10">
    <property type="entry name" value="Acid Proteases"/>
    <property type="match status" value="1"/>
</dbReference>
<evidence type="ECO:0000313" key="4">
    <source>
        <dbReference type="EMBL" id="TVU47270.1"/>
    </source>
</evidence>
<dbReference type="InterPro" id="IPR032799">
    <property type="entry name" value="TAXi_C"/>
</dbReference>
<keyword evidence="1" id="KW-0645">Protease</keyword>
<dbReference type="GO" id="GO:0008233">
    <property type="term" value="F:peptidase activity"/>
    <property type="evidence" value="ECO:0007669"/>
    <property type="project" value="UniProtKB-KW"/>
</dbReference>
<dbReference type="EMBL" id="RWGY01000004">
    <property type="protein sequence ID" value="TVU47270.1"/>
    <property type="molecule type" value="Genomic_DNA"/>
</dbReference>
<dbReference type="Proteomes" id="UP000324897">
    <property type="component" value="Chromosome 5"/>
</dbReference>
<dbReference type="Pfam" id="PF14541">
    <property type="entry name" value="TAXi_C"/>
    <property type="match status" value="1"/>
</dbReference>
<evidence type="ECO:0000259" key="3">
    <source>
        <dbReference type="Pfam" id="PF14541"/>
    </source>
</evidence>
<dbReference type="OrthoDB" id="660550at2759"/>